<dbReference type="InterPro" id="IPR019734">
    <property type="entry name" value="TPR_rpt"/>
</dbReference>
<evidence type="ECO:0000313" key="5">
    <source>
        <dbReference type="Proteomes" id="UP001355056"/>
    </source>
</evidence>
<dbReference type="SUPFAM" id="SSF56935">
    <property type="entry name" value="Porins"/>
    <property type="match status" value="1"/>
</dbReference>
<evidence type="ECO:0000256" key="2">
    <source>
        <dbReference type="SAM" id="SignalP"/>
    </source>
</evidence>
<dbReference type="InterPro" id="IPR049003">
    <property type="entry name" value="PgaA_barrel"/>
</dbReference>
<dbReference type="InterPro" id="IPR011990">
    <property type="entry name" value="TPR-like_helical_dom_sf"/>
</dbReference>
<dbReference type="SMART" id="SM00028">
    <property type="entry name" value="TPR"/>
    <property type="match status" value="3"/>
</dbReference>
<gene>
    <name evidence="4" type="ORF">SNE34_04115</name>
</gene>
<keyword evidence="2" id="KW-0732">Signal</keyword>
<comment type="caution">
    <text evidence="4">The sequence shown here is derived from an EMBL/GenBank/DDBJ whole genome shotgun (WGS) entry which is preliminary data.</text>
</comment>
<name>A0ABU7YW84_9GAMM</name>
<protein>
    <submittedName>
        <fullName evidence="4">Tetratricopeptide repeat protein</fullName>
    </submittedName>
</protein>
<feature type="signal peptide" evidence="2">
    <location>
        <begin position="1"/>
        <end position="27"/>
    </location>
</feature>
<dbReference type="RefSeq" id="WP_332614993.1">
    <property type="nucleotide sequence ID" value="NZ_JAXGFP010000002.1"/>
</dbReference>
<proteinExistence type="predicted"/>
<reference evidence="4 5" key="1">
    <citation type="journal article" date="2016" name="Int. J. Syst. Evol. Microbiol.">
        <title>Lysobacter erysipheiresistens sp. nov., an antagonist of powdery mildew, isolated from tobacco-cultivated soil.</title>
        <authorList>
            <person name="Xie B."/>
            <person name="Li T."/>
            <person name="Lin X."/>
            <person name="Wang C.J."/>
            <person name="Chen Y.J."/>
            <person name="Liu W.J."/>
            <person name="Zhao Z.W."/>
        </authorList>
    </citation>
    <scope>NUCLEOTIDE SEQUENCE [LARGE SCALE GENOMIC DNA]</scope>
    <source>
        <strain evidence="4 5">RS-LYSO-3</strain>
    </source>
</reference>
<dbReference type="Gene3D" id="1.25.40.10">
    <property type="entry name" value="Tetratricopeptide repeat domain"/>
    <property type="match status" value="1"/>
</dbReference>
<evidence type="ECO:0000259" key="3">
    <source>
        <dbReference type="Pfam" id="PF21197"/>
    </source>
</evidence>
<feature type="chain" id="PRO_5045648552" evidence="2">
    <location>
        <begin position="28"/>
        <end position="695"/>
    </location>
</feature>
<dbReference type="SUPFAM" id="SSF48452">
    <property type="entry name" value="TPR-like"/>
    <property type="match status" value="1"/>
</dbReference>
<dbReference type="Pfam" id="PF21197">
    <property type="entry name" value="PgaA_barrel"/>
    <property type="match status" value="1"/>
</dbReference>
<evidence type="ECO:0000256" key="1">
    <source>
        <dbReference type="PROSITE-ProRule" id="PRU00339"/>
    </source>
</evidence>
<feature type="repeat" description="TPR" evidence="1">
    <location>
        <begin position="306"/>
        <end position="339"/>
    </location>
</feature>
<evidence type="ECO:0000313" key="4">
    <source>
        <dbReference type="EMBL" id="MEG3183198.1"/>
    </source>
</evidence>
<keyword evidence="5" id="KW-1185">Reference proteome</keyword>
<keyword evidence="1" id="KW-0802">TPR repeat</keyword>
<dbReference type="Proteomes" id="UP001355056">
    <property type="component" value="Unassembled WGS sequence"/>
</dbReference>
<organism evidence="4 5">
    <name type="scientific">Novilysobacter erysipheiresistens</name>
    <dbReference type="NCBI Taxonomy" id="1749332"/>
    <lineage>
        <taxon>Bacteria</taxon>
        <taxon>Pseudomonadati</taxon>
        <taxon>Pseudomonadota</taxon>
        <taxon>Gammaproteobacteria</taxon>
        <taxon>Lysobacterales</taxon>
        <taxon>Lysobacteraceae</taxon>
        <taxon>Novilysobacter</taxon>
    </lineage>
</organism>
<dbReference type="Pfam" id="PF14559">
    <property type="entry name" value="TPR_19"/>
    <property type="match status" value="1"/>
</dbReference>
<dbReference type="PROSITE" id="PS50005">
    <property type="entry name" value="TPR"/>
    <property type="match status" value="1"/>
</dbReference>
<sequence>MEYAIARRLRLCVAVTFCLLGATSAVAASDRPDTIPPAHMDRDEALAAAAVLRDDRRWLEALAVYERLQASAPGDGEVYHLRTLTLADLGSADLAWTLQQARPELFDEAQRQRLAADRVARLARWGGVVPIDEAHRLDDMQRAAAAIDDVAASPRQRFDQLVVLNGLEQHAQVATQYRQLRSDGLEVPPYALAAAGDSLLAVRRPREAIAALEGATAELPDDVDTQIVLAYAYLEAGRHADAEAHLQRIVANEPAWERQPGAKAGFPNWKRYSAETNLAMMHAYSMDLARAQAMLEPMVAYAPHSADLQAKLGLVLMQRGLDEQALQRFDIAHTQDPRNLEARIGQVGALAELGRMRRARAAHDALLAAYPDNVHARRLDREWRSRTGWQLEASARRGRSDADGSTTSVSPLGARDGGYALALYSPLLADRWRIGAFREERWAEFDDDSTPDESRVRDLRHGVGLQYRHDRLALQLHAARSDDRRDAPRAVDATAFGIAADWRFSDRLHGRLQAERNAADASLQAREAGILGDTVAIGVDWTADERSGLGAELRQWRYDDGNRRESAAINGYRQLVVRPRLAFELRGGAYASRGSRDDAPYFNPSRDAGWNLAANLKTTHWRSYEFAFSQRFGVGVGQYWQEDFGSAAIPSLQYRHEWELGSGRRLDYGLGWSRPVYDGVRERHLSFDIQLRWGN</sequence>
<feature type="domain" description="PgaA membrane beta barrel" evidence="3">
    <location>
        <begin position="408"/>
        <end position="692"/>
    </location>
</feature>
<accession>A0ABU7YW84</accession>
<dbReference type="EMBL" id="JAXGFP010000002">
    <property type="protein sequence ID" value="MEG3183198.1"/>
    <property type="molecule type" value="Genomic_DNA"/>
</dbReference>